<evidence type="ECO:0000256" key="5">
    <source>
        <dbReference type="ARBA" id="ARBA00022485"/>
    </source>
</evidence>
<dbReference type="CDD" id="cd03431">
    <property type="entry name" value="NUDIX_DNA_Glycosylase_C-MutY"/>
    <property type="match status" value="1"/>
</dbReference>
<proteinExistence type="inferred from homology"/>
<comment type="function">
    <text evidence="14">Base excision repair (BER) glycosylase that initiates repair of A:oxoG to C:G by removing the inappropriately paired adenine base from the DNA backbone, generating an abasic site product. 8-oxoguanine (oxoG) is a genotoxic DNA lesion resulting from oxidation of guanine; this residue is misread by replicative DNA polymerases, that insert adenine instead of cytosine opposite the oxidized damaged base. Shows a powerful dicrimination of A versus C, since it does not cleave cytosine in oxoG:C pairs. May also be able to remove adenine from A:G mispairs, although this activity may not be physiologically relevant.</text>
</comment>
<evidence type="ECO:0000256" key="6">
    <source>
        <dbReference type="ARBA" id="ARBA00022723"/>
    </source>
</evidence>
<keyword evidence="9 15" id="KW-0408">Iron</keyword>
<dbReference type="InterPro" id="IPR023170">
    <property type="entry name" value="HhH_base_excis_C"/>
</dbReference>
<dbReference type="Pfam" id="PF14815">
    <property type="entry name" value="NUDIX_4"/>
    <property type="match status" value="1"/>
</dbReference>
<dbReference type="GO" id="GO:0006298">
    <property type="term" value="P:mismatch repair"/>
    <property type="evidence" value="ECO:0007669"/>
    <property type="project" value="TreeGrafter"/>
</dbReference>
<keyword evidence="5" id="KW-0004">4Fe-4S</keyword>
<reference evidence="17" key="1">
    <citation type="submission" date="2022-09" db="EMBL/GenBank/DDBJ databases">
        <title>Complete Genomes of Fervidibacillus albus and Fervidibacillus halotolerans isolated from tidal flat sediments.</title>
        <authorList>
            <person name="Kwon K.K."/>
            <person name="Yang S.-H."/>
            <person name="Park M.J."/>
            <person name="Oh H.-M."/>
        </authorList>
    </citation>
    <scope>NUCLEOTIDE SEQUENCE</scope>
    <source>
        <strain evidence="17">MEBiC13591</strain>
    </source>
</reference>
<dbReference type="SMART" id="SM00478">
    <property type="entry name" value="ENDO3c"/>
    <property type="match status" value="1"/>
</dbReference>
<comment type="function">
    <text evidence="15">Adenine glycosylase active on G-A mispairs.</text>
</comment>
<dbReference type="GO" id="GO:0046872">
    <property type="term" value="F:metal ion binding"/>
    <property type="evidence" value="ECO:0007669"/>
    <property type="project" value="UniProtKB-UniRule"/>
</dbReference>
<dbReference type="NCBIfam" id="TIGR01084">
    <property type="entry name" value="mutY"/>
    <property type="match status" value="1"/>
</dbReference>
<evidence type="ECO:0000256" key="14">
    <source>
        <dbReference type="ARBA" id="ARBA00058550"/>
    </source>
</evidence>
<dbReference type="InterPro" id="IPR003651">
    <property type="entry name" value="Endonuclease3_FeS-loop_motif"/>
</dbReference>
<dbReference type="GO" id="GO:0051539">
    <property type="term" value="F:4 iron, 4 sulfur cluster binding"/>
    <property type="evidence" value="ECO:0007669"/>
    <property type="project" value="UniProtKB-UniRule"/>
</dbReference>
<dbReference type="Gene3D" id="3.90.79.10">
    <property type="entry name" value="Nucleoside Triphosphate Pyrophosphohydrolase"/>
    <property type="match status" value="1"/>
</dbReference>
<keyword evidence="18" id="KW-1185">Reference proteome</keyword>
<name>A0A9E8LT98_9BACI</name>
<keyword evidence="13 15" id="KW-0326">Glycosidase</keyword>
<keyword evidence="6" id="KW-0479">Metal-binding</keyword>
<dbReference type="GO" id="GO:0034039">
    <property type="term" value="F:8-oxo-7,8-dihydroguanine DNA N-glycosylase activity"/>
    <property type="evidence" value="ECO:0007669"/>
    <property type="project" value="TreeGrafter"/>
</dbReference>
<organism evidence="17 18">
    <name type="scientific">Fervidibacillus albus</name>
    <dbReference type="NCBI Taxonomy" id="2980026"/>
    <lineage>
        <taxon>Bacteria</taxon>
        <taxon>Bacillati</taxon>
        <taxon>Bacillota</taxon>
        <taxon>Bacilli</taxon>
        <taxon>Bacillales</taxon>
        <taxon>Bacillaceae</taxon>
        <taxon>Fervidibacillus</taxon>
    </lineage>
</organism>
<evidence type="ECO:0000256" key="3">
    <source>
        <dbReference type="ARBA" id="ARBA00012045"/>
    </source>
</evidence>
<dbReference type="PROSITE" id="PS00764">
    <property type="entry name" value="ENDONUCLEASE_III_1"/>
    <property type="match status" value="1"/>
</dbReference>
<dbReference type="GO" id="GO:0032357">
    <property type="term" value="F:oxidized purine DNA binding"/>
    <property type="evidence" value="ECO:0007669"/>
    <property type="project" value="TreeGrafter"/>
</dbReference>
<dbReference type="SUPFAM" id="SSF48150">
    <property type="entry name" value="DNA-glycosylase"/>
    <property type="match status" value="1"/>
</dbReference>
<keyword evidence="7 15" id="KW-0227">DNA damage</keyword>
<evidence type="ECO:0000256" key="4">
    <source>
        <dbReference type="ARBA" id="ARBA00022023"/>
    </source>
</evidence>
<dbReference type="RefSeq" id="WP_275416569.1">
    <property type="nucleotide sequence ID" value="NZ_CP106878.1"/>
</dbReference>
<dbReference type="InterPro" id="IPR029119">
    <property type="entry name" value="MutY_C"/>
</dbReference>
<keyword evidence="11" id="KW-0238">DNA-binding</keyword>
<accession>A0A9E8LT98</accession>
<dbReference type="InterPro" id="IPR044298">
    <property type="entry name" value="MIG/MutY"/>
</dbReference>
<keyword evidence="10" id="KW-0411">Iron-sulfur</keyword>
<dbReference type="PANTHER" id="PTHR42944">
    <property type="entry name" value="ADENINE DNA GLYCOSYLASE"/>
    <property type="match status" value="1"/>
</dbReference>
<evidence type="ECO:0000256" key="11">
    <source>
        <dbReference type="ARBA" id="ARBA00023125"/>
    </source>
</evidence>
<dbReference type="Gene3D" id="1.10.340.30">
    <property type="entry name" value="Hypothetical protein, domain 2"/>
    <property type="match status" value="1"/>
</dbReference>
<evidence type="ECO:0000256" key="1">
    <source>
        <dbReference type="ARBA" id="ARBA00000843"/>
    </source>
</evidence>
<evidence type="ECO:0000256" key="12">
    <source>
        <dbReference type="ARBA" id="ARBA00023204"/>
    </source>
</evidence>
<dbReference type="Proteomes" id="UP001164718">
    <property type="component" value="Chromosome"/>
</dbReference>
<evidence type="ECO:0000259" key="16">
    <source>
        <dbReference type="SMART" id="SM00478"/>
    </source>
</evidence>
<comment type="catalytic activity">
    <reaction evidence="1 15">
        <text>Hydrolyzes free adenine bases from 7,8-dihydro-8-oxoguanine:adenine mismatched double-stranded DNA, leaving an apurinic site.</text>
        <dbReference type="EC" id="3.2.2.31"/>
    </reaction>
</comment>
<dbReference type="FunFam" id="1.10.1670.10:FF:000002">
    <property type="entry name" value="Adenine DNA glycosylase"/>
    <property type="match status" value="1"/>
</dbReference>
<dbReference type="InterPro" id="IPR015797">
    <property type="entry name" value="NUDIX_hydrolase-like_dom_sf"/>
</dbReference>
<dbReference type="InterPro" id="IPR003265">
    <property type="entry name" value="HhH-GPD_domain"/>
</dbReference>
<dbReference type="CDD" id="cd00056">
    <property type="entry name" value="ENDO3c"/>
    <property type="match status" value="1"/>
</dbReference>
<dbReference type="InterPro" id="IPR011257">
    <property type="entry name" value="DNA_glycosylase"/>
</dbReference>
<evidence type="ECO:0000256" key="13">
    <source>
        <dbReference type="ARBA" id="ARBA00023295"/>
    </source>
</evidence>
<feature type="domain" description="HhH-GPD" evidence="16">
    <location>
        <begin position="49"/>
        <end position="200"/>
    </location>
</feature>
<dbReference type="GO" id="GO:0035485">
    <property type="term" value="F:adenine/guanine mispair binding"/>
    <property type="evidence" value="ECO:0007669"/>
    <property type="project" value="TreeGrafter"/>
</dbReference>
<comment type="cofactor">
    <cofactor evidence="15">
        <name>[4Fe-4S] cluster</name>
        <dbReference type="ChEBI" id="CHEBI:49883"/>
    </cofactor>
    <text evidence="15">Binds 1 [4Fe-4S] cluster.</text>
</comment>
<evidence type="ECO:0000256" key="8">
    <source>
        <dbReference type="ARBA" id="ARBA00022801"/>
    </source>
</evidence>
<dbReference type="InterPro" id="IPR004035">
    <property type="entry name" value="Endouclease-III_FeS-bd_BS"/>
</dbReference>
<dbReference type="PANTHER" id="PTHR42944:SF1">
    <property type="entry name" value="ADENINE DNA GLYCOSYLASE"/>
    <property type="match status" value="1"/>
</dbReference>
<dbReference type="GO" id="GO:0000701">
    <property type="term" value="F:purine-specific mismatch base pair DNA N-glycosylase activity"/>
    <property type="evidence" value="ECO:0007669"/>
    <property type="project" value="UniProtKB-EC"/>
</dbReference>
<evidence type="ECO:0000313" key="18">
    <source>
        <dbReference type="Proteomes" id="UP001164718"/>
    </source>
</evidence>
<sequence length="374" mass="42575">MKETASKHVENFPIHSFQRALIDWFKTEGRDLPWRKDRDPYKVWVSEVMLQQTRVDTVIPYFHNFLERFPTIDDLASADEQTLLKAWEGLGYYSRVKNLHAAVKEVKSRYGGVVPKDKEAFSQLKGVGPYTTGAVLSIAYGLPLPAVDGNVMRVLSRIFLIEEDISKGRTKKLFEEIAQRIVSVDDPSSFNQGLMELGALICKPTNPACLLCPVKDFCIAYERGREKDLPVKTKGKKGKTIQMTAAVLQSTDGAKVLLRKRPSKGLLADLWEFPGEEQTGGDFTNMLTEYEQTLLKKHQITANLTEPLCHVEHVFSHLTWKINAFVGVVDRIMKETAELKMVAIDEIEHYPLPVPHQKIWKQYVLRRETEESDG</sequence>
<evidence type="ECO:0000256" key="7">
    <source>
        <dbReference type="ARBA" id="ARBA00022763"/>
    </source>
</evidence>
<comment type="similarity">
    <text evidence="2 15">Belongs to the Nth/MutY family.</text>
</comment>
<dbReference type="EC" id="3.2.2.31" evidence="3 15"/>
<evidence type="ECO:0000313" key="17">
    <source>
        <dbReference type="EMBL" id="WAA08786.1"/>
    </source>
</evidence>
<dbReference type="InterPro" id="IPR005760">
    <property type="entry name" value="A/G_AdeGlyc_MutY"/>
</dbReference>
<dbReference type="EMBL" id="CP106878">
    <property type="protein sequence ID" value="WAA08786.1"/>
    <property type="molecule type" value="Genomic_DNA"/>
</dbReference>
<dbReference type="GO" id="GO:0006284">
    <property type="term" value="P:base-excision repair"/>
    <property type="evidence" value="ECO:0007669"/>
    <property type="project" value="UniProtKB-UniRule"/>
</dbReference>
<dbReference type="SUPFAM" id="SSF55811">
    <property type="entry name" value="Nudix"/>
    <property type="match status" value="1"/>
</dbReference>
<dbReference type="FunFam" id="1.10.340.30:FF:000010">
    <property type="entry name" value="Adenine DNA glycosylase"/>
    <property type="match status" value="1"/>
</dbReference>
<evidence type="ECO:0000256" key="9">
    <source>
        <dbReference type="ARBA" id="ARBA00023004"/>
    </source>
</evidence>
<evidence type="ECO:0000256" key="15">
    <source>
        <dbReference type="RuleBase" id="RU365096"/>
    </source>
</evidence>
<dbReference type="AlphaFoldDB" id="A0A9E8LT98"/>
<evidence type="ECO:0000256" key="10">
    <source>
        <dbReference type="ARBA" id="ARBA00023014"/>
    </source>
</evidence>
<dbReference type="Pfam" id="PF00730">
    <property type="entry name" value="HhH-GPD"/>
    <property type="match status" value="1"/>
</dbReference>
<keyword evidence="8" id="KW-0378">Hydrolase</keyword>
<dbReference type="KEGG" id="faf:OE104_09175"/>
<dbReference type="SMART" id="SM00525">
    <property type="entry name" value="FES"/>
    <property type="match status" value="1"/>
</dbReference>
<gene>
    <name evidence="17" type="primary">mutY</name>
    <name evidence="17" type="ORF">OE104_09175</name>
</gene>
<evidence type="ECO:0000256" key="2">
    <source>
        <dbReference type="ARBA" id="ARBA00008343"/>
    </source>
</evidence>
<keyword evidence="12" id="KW-0234">DNA repair</keyword>
<dbReference type="Gene3D" id="1.10.1670.10">
    <property type="entry name" value="Helix-hairpin-Helix base-excision DNA repair enzymes (C-terminal)"/>
    <property type="match status" value="1"/>
</dbReference>
<protein>
    <recommendedName>
        <fullName evidence="4 15">Adenine DNA glycosylase</fullName>
        <ecNumber evidence="3 15">3.2.2.31</ecNumber>
    </recommendedName>
</protein>